<evidence type="ECO:0000313" key="1">
    <source>
        <dbReference type="EMBL" id="QRD07499.1"/>
    </source>
</evidence>
<dbReference type="EMBL" id="CP069044">
    <property type="protein sequence ID" value="QRD07499.1"/>
    <property type="molecule type" value="Genomic_DNA"/>
</dbReference>
<accession>A0A7U2NR96</accession>
<dbReference type="Proteomes" id="UP000663193">
    <property type="component" value="Chromosome 22"/>
</dbReference>
<name>A0A7U2NR96_PHANO</name>
<organism evidence="1 2">
    <name type="scientific">Phaeosphaeria nodorum (strain SN15 / ATCC MYA-4574 / FGSC 10173)</name>
    <name type="common">Glume blotch fungus</name>
    <name type="synonym">Parastagonospora nodorum</name>
    <dbReference type="NCBI Taxonomy" id="321614"/>
    <lineage>
        <taxon>Eukaryota</taxon>
        <taxon>Fungi</taxon>
        <taxon>Dikarya</taxon>
        <taxon>Ascomycota</taxon>
        <taxon>Pezizomycotina</taxon>
        <taxon>Dothideomycetes</taxon>
        <taxon>Pleosporomycetidae</taxon>
        <taxon>Pleosporales</taxon>
        <taxon>Pleosporineae</taxon>
        <taxon>Phaeosphaeriaceae</taxon>
        <taxon>Parastagonospora</taxon>
    </lineage>
</organism>
<keyword evidence="2" id="KW-1185">Reference proteome</keyword>
<dbReference type="VEuPathDB" id="FungiDB:JI435_424480"/>
<reference evidence="2" key="1">
    <citation type="journal article" date="2021" name="BMC Genomics">
        <title>Chromosome-level genome assembly and manually-curated proteome of model necrotroph Parastagonospora nodorum Sn15 reveals a genome-wide trove of candidate effector homologs, and redundancy of virulence-related functions within an accessory chromosome.</title>
        <authorList>
            <person name="Bertazzoni S."/>
            <person name="Jones D.A.B."/>
            <person name="Phan H.T."/>
            <person name="Tan K.-C."/>
            <person name="Hane J.K."/>
        </authorList>
    </citation>
    <scope>NUCLEOTIDE SEQUENCE [LARGE SCALE GENOMIC DNA]</scope>
    <source>
        <strain evidence="2">SN15 / ATCC MYA-4574 / FGSC 10173)</strain>
    </source>
</reference>
<evidence type="ECO:0000313" key="2">
    <source>
        <dbReference type="Proteomes" id="UP000663193"/>
    </source>
</evidence>
<protein>
    <submittedName>
        <fullName evidence="1">Uncharacterized protein</fullName>
    </submittedName>
</protein>
<sequence length="66" mass="7663">MFANCFVRVLHAFSNFMVPTFPKMEFPAKFAVNRPPGGYIVCVMDLIANNLHWMLRVSVMEYSGYR</sequence>
<proteinExistence type="predicted"/>
<gene>
    <name evidence="1" type="ORF">JI435_424480</name>
</gene>
<dbReference type="AlphaFoldDB" id="A0A7U2NR96"/>